<feature type="transmembrane region" description="Helical" evidence="2">
    <location>
        <begin position="14"/>
        <end position="34"/>
    </location>
</feature>
<feature type="transmembrane region" description="Helical" evidence="2">
    <location>
        <begin position="233"/>
        <end position="257"/>
    </location>
</feature>
<dbReference type="Proteomes" id="UP000076761">
    <property type="component" value="Unassembled WGS sequence"/>
</dbReference>
<keyword evidence="2" id="KW-0812">Transmembrane</keyword>
<keyword evidence="4" id="KW-1185">Reference proteome</keyword>
<feature type="transmembrane region" description="Helical" evidence="2">
    <location>
        <begin position="134"/>
        <end position="163"/>
    </location>
</feature>
<protein>
    <submittedName>
        <fullName evidence="3">Uncharacterized protein</fullName>
    </submittedName>
</protein>
<feature type="transmembrane region" description="Helical" evidence="2">
    <location>
        <begin position="192"/>
        <end position="212"/>
    </location>
</feature>
<gene>
    <name evidence="3" type="ORF">NEOLEDRAFT_1142982</name>
</gene>
<keyword evidence="2" id="KW-1133">Transmembrane helix</keyword>
<evidence type="ECO:0000256" key="2">
    <source>
        <dbReference type="SAM" id="Phobius"/>
    </source>
</evidence>
<dbReference type="STRING" id="1314782.A0A165MT13"/>
<proteinExistence type="predicted"/>
<dbReference type="AlphaFoldDB" id="A0A165MT13"/>
<dbReference type="OrthoDB" id="3226582at2759"/>
<evidence type="ECO:0000313" key="4">
    <source>
        <dbReference type="Proteomes" id="UP000076761"/>
    </source>
</evidence>
<accession>A0A165MT13</accession>
<feature type="transmembrane region" description="Helical" evidence="2">
    <location>
        <begin position="46"/>
        <end position="70"/>
    </location>
</feature>
<feature type="region of interest" description="Disordered" evidence="1">
    <location>
        <begin position="338"/>
        <end position="358"/>
    </location>
</feature>
<sequence>MASLTYSQCNILELWFMTLLYGAYVVIFFTSMYTIRTGSRRIGKPLIYTTIALFILSTAQTICILVYTLLTLTYDLRYTANLATLPAMTIKTLEHDQNVINLYQAMSDSMIATTNLIADGLLIWRCFVVWGRSFWIIALPIAILVAGSVCGYGVVVIDVIWYLKKVHHPMLKISGLSWDRLVHLETSFTKGFLIMSAATNILMSFLIAGRILCTVKNQIGYGYAREGKKYKRLVYLMIESGSIYSLSLLLSGVLYSAGYTASGSIVLGMQYQLVGIFPTLIILLVTLGKTVDQTDMAQLSGGRIEFSTNPARDIESAMTQKVSGPEIEVHVVTKSGTYFEGPSSYGSSPGHDRGEEEK</sequence>
<reference evidence="3 4" key="1">
    <citation type="journal article" date="2016" name="Mol. Biol. Evol.">
        <title>Comparative Genomics of Early-Diverging Mushroom-Forming Fungi Provides Insights into the Origins of Lignocellulose Decay Capabilities.</title>
        <authorList>
            <person name="Nagy L.G."/>
            <person name="Riley R."/>
            <person name="Tritt A."/>
            <person name="Adam C."/>
            <person name="Daum C."/>
            <person name="Floudas D."/>
            <person name="Sun H."/>
            <person name="Yadav J.S."/>
            <person name="Pangilinan J."/>
            <person name="Larsson K.H."/>
            <person name="Matsuura K."/>
            <person name="Barry K."/>
            <person name="Labutti K."/>
            <person name="Kuo R."/>
            <person name="Ohm R.A."/>
            <person name="Bhattacharya S.S."/>
            <person name="Shirouzu T."/>
            <person name="Yoshinaga Y."/>
            <person name="Martin F.M."/>
            <person name="Grigoriev I.V."/>
            <person name="Hibbett D.S."/>
        </authorList>
    </citation>
    <scope>NUCLEOTIDE SEQUENCE [LARGE SCALE GENOMIC DNA]</scope>
    <source>
        <strain evidence="3 4">HHB14362 ss-1</strain>
    </source>
</reference>
<dbReference type="InParanoid" id="A0A165MT13"/>
<evidence type="ECO:0000256" key="1">
    <source>
        <dbReference type="SAM" id="MobiDB-lite"/>
    </source>
</evidence>
<evidence type="ECO:0000313" key="3">
    <source>
        <dbReference type="EMBL" id="KZT18738.1"/>
    </source>
</evidence>
<feature type="transmembrane region" description="Helical" evidence="2">
    <location>
        <begin position="269"/>
        <end position="288"/>
    </location>
</feature>
<dbReference type="EMBL" id="KV425663">
    <property type="protein sequence ID" value="KZT18738.1"/>
    <property type="molecule type" value="Genomic_DNA"/>
</dbReference>
<organism evidence="3 4">
    <name type="scientific">Neolentinus lepideus HHB14362 ss-1</name>
    <dbReference type="NCBI Taxonomy" id="1314782"/>
    <lineage>
        <taxon>Eukaryota</taxon>
        <taxon>Fungi</taxon>
        <taxon>Dikarya</taxon>
        <taxon>Basidiomycota</taxon>
        <taxon>Agaricomycotina</taxon>
        <taxon>Agaricomycetes</taxon>
        <taxon>Gloeophyllales</taxon>
        <taxon>Gloeophyllaceae</taxon>
        <taxon>Neolentinus</taxon>
    </lineage>
</organism>
<keyword evidence="2" id="KW-0472">Membrane</keyword>
<name>A0A165MT13_9AGAM</name>